<dbReference type="GO" id="GO:0005829">
    <property type="term" value="C:cytosol"/>
    <property type="evidence" value="ECO:0007669"/>
    <property type="project" value="TreeGrafter"/>
</dbReference>
<dbReference type="InterPro" id="IPR050807">
    <property type="entry name" value="TransReg_Diox_bact_type"/>
</dbReference>
<dbReference type="SMART" id="SM00530">
    <property type="entry name" value="HTH_XRE"/>
    <property type="match status" value="1"/>
</dbReference>
<reference evidence="3" key="1">
    <citation type="submission" date="2020-10" db="EMBL/GenBank/DDBJ databases">
        <authorList>
            <person name="Gilroy R."/>
        </authorList>
    </citation>
    <scope>NUCLEOTIDE SEQUENCE</scope>
    <source>
        <strain evidence="3">517</strain>
    </source>
</reference>
<reference evidence="3" key="2">
    <citation type="journal article" date="2021" name="PeerJ">
        <title>Extensive microbial diversity within the chicken gut microbiome revealed by metagenomics and culture.</title>
        <authorList>
            <person name="Gilroy R."/>
            <person name="Ravi A."/>
            <person name="Getino M."/>
            <person name="Pursley I."/>
            <person name="Horton D.L."/>
            <person name="Alikhan N.F."/>
            <person name="Baker D."/>
            <person name="Gharbi K."/>
            <person name="Hall N."/>
            <person name="Watson M."/>
            <person name="Adriaenssens E.M."/>
            <person name="Foster-Nyarko E."/>
            <person name="Jarju S."/>
            <person name="Secka A."/>
            <person name="Antonio M."/>
            <person name="Oren A."/>
            <person name="Chaudhuri R.R."/>
            <person name="La Ragione R."/>
            <person name="Hildebrand F."/>
            <person name="Pallen M.J."/>
        </authorList>
    </citation>
    <scope>NUCLEOTIDE SEQUENCE</scope>
    <source>
        <strain evidence="3">517</strain>
    </source>
</reference>
<comment type="caution">
    <text evidence="3">The sequence shown here is derived from an EMBL/GenBank/DDBJ whole genome shotgun (WGS) entry which is preliminary data.</text>
</comment>
<dbReference type="InterPro" id="IPR013096">
    <property type="entry name" value="Cupin_2"/>
</dbReference>
<dbReference type="Gene3D" id="2.60.120.10">
    <property type="entry name" value="Jelly Rolls"/>
    <property type="match status" value="1"/>
</dbReference>
<keyword evidence="1" id="KW-0238">DNA-binding</keyword>
<dbReference type="GO" id="GO:0003677">
    <property type="term" value="F:DNA binding"/>
    <property type="evidence" value="ECO:0007669"/>
    <property type="project" value="UniProtKB-KW"/>
</dbReference>
<dbReference type="CDD" id="cd00093">
    <property type="entry name" value="HTH_XRE"/>
    <property type="match status" value="1"/>
</dbReference>
<evidence type="ECO:0000256" key="1">
    <source>
        <dbReference type="ARBA" id="ARBA00023125"/>
    </source>
</evidence>
<dbReference type="InterPro" id="IPR010982">
    <property type="entry name" value="Lambda_DNA-bd_dom_sf"/>
</dbReference>
<dbReference type="PROSITE" id="PS50943">
    <property type="entry name" value="HTH_CROC1"/>
    <property type="match status" value="1"/>
</dbReference>
<dbReference type="Gene3D" id="1.10.260.40">
    <property type="entry name" value="lambda repressor-like DNA-binding domains"/>
    <property type="match status" value="1"/>
</dbReference>
<dbReference type="PANTHER" id="PTHR46797:SF19">
    <property type="entry name" value="BLL2473 PROTEIN"/>
    <property type="match status" value="1"/>
</dbReference>
<dbReference type="Pfam" id="PF07883">
    <property type="entry name" value="Cupin_2"/>
    <property type="match status" value="1"/>
</dbReference>
<feature type="domain" description="HTH cro/C1-type" evidence="2">
    <location>
        <begin position="11"/>
        <end position="65"/>
    </location>
</feature>
<sequence length="180" mass="20362">MYNIKEVSARIKDLREFSDYSIEDFAPKVGITPEEYAEYESGEKDIPIGLLYNISTVLEIDPTFVLFGKGATKRDATAVYGGNGISIQRYEGYSFISLNADFVDRELEPMIVTIEEGVTPELVKHTGQEFNYVLEGSLRVIVGEKEYYLRSGDSLYFDATLPHAQVAMEKFAKFITVIQR</sequence>
<dbReference type="Pfam" id="PF01381">
    <property type="entry name" value="HTH_3"/>
    <property type="match status" value="1"/>
</dbReference>
<evidence type="ECO:0000313" key="3">
    <source>
        <dbReference type="EMBL" id="MBO8424028.1"/>
    </source>
</evidence>
<dbReference type="InterPro" id="IPR001387">
    <property type="entry name" value="Cro/C1-type_HTH"/>
</dbReference>
<accession>A0A940DI46</accession>
<dbReference type="CDD" id="cd02209">
    <property type="entry name" value="cupin_XRE_C"/>
    <property type="match status" value="1"/>
</dbReference>
<dbReference type="AlphaFoldDB" id="A0A940DI46"/>
<protein>
    <submittedName>
        <fullName evidence="3">Cupin domain-containing protein</fullName>
    </submittedName>
</protein>
<evidence type="ECO:0000313" key="4">
    <source>
        <dbReference type="Proteomes" id="UP000727857"/>
    </source>
</evidence>
<dbReference type="EMBL" id="JADINF010000079">
    <property type="protein sequence ID" value="MBO8424028.1"/>
    <property type="molecule type" value="Genomic_DNA"/>
</dbReference>
<dbReference type="PANTHER" id="PTHR46797">
    <property type="entry name" value="HTH-TYPE TRANSCRIPTIONAL REGULATOR"/>
    <property type="match status" value="1"/>
</dbReference>
<dbReference type="SUPFAM" id="SSF47413">
    <property type="entry name" value="lambda repressor-like DNA-binding domains"/>
    <property type="match status" value="1"/>
</dbReference>
<organism evidence="3 4">
    <name type="scientific">Candidatus Stercoripulliclostridium pullicola</name>
    <dbReference type="NCBI Taxonomy" id="2840953"/>
    <lineage>
        <taxon>Bacteria</taxon>
        <taxon>Bacillati</taxon>
        <taxon>Bacillota</taxon>
        <taxon>Clostridia</taxon>
        <taxon>Eubacteriales</taxon>
        <taxon>Candidatus Stercoripulliclostridium</taxon>
    </lineage>
</organism>
<proteinExistence type="predicted"/>
<evidence type="ECO:0000259" key="2">
    <source>
        <dbReference type="PROSITE" id="PS50943"/>
    </source>
</evidence>
<dbReference type="GO" id="GO:0003700">
    <property type="term" value="F:DNA-binding transcription factor activity"/>
    <property type="evidence" value="ECO:0007669"/>
    <property type="project" value="TreeGrafter"/>
</dbReference>
<dbReference type="Proteomes" id="UP000727857">
    <property type="component" value="Unassembled WGS sequence"/>
</dbReference>
<dbReference type="InterPro" id="IPR011051">
    <property type="entry name" value="RmlC_Cupin_sf"/>
</dbReference>
<gene>
    <name evidence="3" type="ORF">IAB16_03320</name>
</gene>
<dbReference type="InterPro" id="IPR014710">
    <property type="entry name" value="RmlC-like_jellyroll"/>
</dbReference>
<name>A0A940DI46_9FIRM</name>
<dbReference type="SUPFAM" id="SSF51182">
    <property type="entry name" value="RmlC-like cupins"/>
    <property type="match status" value="1"/>
</dbReference>